<sequence length="263" mass="30118">MNDPKTTWKPELYNEKHAFVYQYGEDLIQLLDPKKDQRILDLGCGSGQLTSKINEFAKETIGIDKSAEMIADAKSKFPDIKFEIADASNFGFSEKFDAIFSNATLHWVKDYKNAIRCMYENLNPNGKIVLEFGGKGNVQTIVHALRDSLNKRGYVKQSNLDLWYFPSIGEYTTALESAGFRVLFAQHYDRPTELADEHSGIKDWLSMFAESFFTGVAENHIEEIKNEVQENTKKQCLINQKWFADYKRIRIVARKESGSDGDI</sequence>
<dbReference type="RefSeq" id="WP_073317817.1">
    <property type="nucleotide sequence ID" value="NZ_FQYP01000007.1"/>
</dbReference>
<dbReference type="InterPro" id="IPR029063">
    <property type="entry name" value="SAM-dependent_MTases_sf"/>
</dbReference>
<organism evidence="2 3">
    <name type="scientific">Aquimarina spongiae</name>
    <dbReference type="NCBI Taxonomy" id="570521"/>
    <lineage>
        <taxon>Bacteria</taxon>
        <taxon>Pseudomonadati</taxon>
        <taxon>Bacteroidota</taxon>
        <taxon>Flavobacteriia</taxon>
        <taxon>Flavobacteriales</taxon>
        <taxon>Flavobacteriaceae</taxon>
        <taxon>Aquimarina</taxon>
    </lineage>
</organism>
<evidence type="ECO:0000313" key="2">
    <source>
        <dbReference type="EMBL" id="SHJ28269.1"/>
    </source>
</evidence>
<protein>
    <submittedName>
        <fullName evidence="2">Trans-aconitate methyltransferase</fullName>
    </submittedName>
</protein>
<dbReference type="STRING" id="570521.SAMN04488508_10754"/>
<keyword evidence="3" id="KW-1185">Reference proteome</keyword>
<keyword evidence="2" id="KW-0808">Transferase</keyword>
<dbReference type="Proteomes" id="UP000184432">
    <property type="component" value="Unassembled WGS sequence"/>
</dbReference>
<dbReference type="OrthoDB" id="9789123at2"/>
<dbReference type="AlphaFoldDB" id="A0A1M6I1A6"/>
<keyword evidence="2" id="KW-0489">Methyltransferase</keyword>
<dbReference type="PANTHER" id="PTHR43861">
    <property type="entry name" value="TRANS-ACONITATE 2-METHYLTRANSFERASE-RELATED"/>
    <property type="match status" value="1"/>
</dbReference>
<proteinExistence type="predicted"/>
<dbReference type="GO" id="GO:0032259">
    <property type="term" value="P:methylation"/>
    <property type="evidence" value="ECO:0007669"/>
    <property type="project" value="UniProtKB-KW"/>
</dbReference>
<evidence type="ECO:0000313" key="3">
    <source>
        <dbReference type="Proteomes" id="UP000184432"/>
    </source>
</evidence>
<evidence type="ECO:0000259" key="1">
    <source>
        <dbReference type="Pfam" id="PF13847"/>
    </source>
</evidence>
<dbReference type="InterPro" id="IPR025714">
    <property type="entry name" value="Methyltranfer_dom"/>
</dbReference>
<dbReference type="SUPFAM" id="SSF53335">
    <property type="entry name" value="S-adenosyl-L-methionine-dependent methyltransferases"/>
    <property type="match status" value="1"/>
</dbReference>
<reference evidence="3" key="1">
    <citation type="submission" date="2016-11" db="EMBL/GenBank/DDBJ databases">
        <authorList>
            <person name="Varghese N."/>
            <person name="Submissions S."/>
        </authorList>
    </citation>
    <scope>NUCLEOTIDE SEQUENCE [LARGE SCALE GENOMIC DNA]</scope>
    <source>
        <strain evidence="3">DSM 22623</strain>
    </source>
</reference>
<accession>A0A1M6I1A6</accession>
<dbReference type="CDD" id="cd02440">
    <property type="entry name" value="AdoMet_MTases"/>
    <property type="match status" value="1"/>
</dbReference>
<dbReference type="Gene3D" id="3.40.50.150">
    <property type="entry name" value="Vaccinia Virus protein VP39"/>
    <property type="match status" value="1"/>
</dbReference>
<dbReference type="PANTHER" id="PTHR43861:SF1">
    <property type="entry name" value="TRANS-ACONITATE 2-METHYLTRANSFERASE"/>
    <property type="match status" value="1"/>
</dbReference>
<dbReference type="GO" id="GO:0008757">
    <property type="term" value="F:S-adenosylmethionine-dependent methyltransferase activity"/>
    <property type="evidence" value="ECO:0007669"/>
    <property type="project" value="InterPro"/>
</dbReference>
<feature type="domain" description="Methyltransferase" evidence="1">
    <location>
        <begin position="34"/>
        <end position="131"/>
    </location>
</feature>
<dbReference type="Pfam" id="PF13847">
    <property type="entry name" value="Methyltransf_31"/>
    <property type="match status" value="1"/>
</dbReference>
<name>A0A1M6I1A6_9FLAO</name>
<dbReference type="EMBL" id="FQYP01000007">
    <property type="protein sequence ID" value="SHJ28269.1"/>
    <property type="molecule type" value="Genomic_DNA"/>
</dbReference>
<gene>
    <name evidence="2" type="ORF">SAMN04488508_10754</name>
</gene>